<dbReference type="OrthoDB" id="2691694at2"/>
<dbReference type="Proteomes" id="UP000214688">
    <property type="component" value="Chromosome"/>
</dbReference>
<organism evidence="1 2">
    <name type="scientific">Tumebacillus algifaecis</name>
    <dbReference type="NCBI Taxonomy" id="1214604"/>
    <lineage>
        <taxon>Bacteria</taxon>
        <taxon>Bacillati</taxon>
        <taxon>Bacillota</taxon>
        <taxon>Bacilli</taxon>
        <taxon>Bacillales</taxon>
        <taxon>Alicyclobacillaceae</taxon>
        <taxon>Tumebacillus</taxon>
    </lineage>
</organism>
<dbReference type="Pfam" id="PF26301">
    <property type="entry name" value="spore_CmpA"/>
    <property type="match status" value="1"/>
</dbReference>
<gene>
    <name evidence="1" type="ORF">CIG75_01635</name>
</gene>
<dbReference type="KEGG" id="tab:CIG75_01635"/>
<name>A0A223CWU8_9BACL</name>
<proteinExistence type="predicted"/>
<protein>
    <submittedName>
        <fullName evidence="1">Cortex morphogenetic protein CmpA</fullName>
    </submittedName>
</protein>
<dbReference type="InterPro" id="IPR047764">
    <property type="entry name" value="CmpA"/>
</dbReference>
<evidence type="ECO:0000313" key="2">
    <source>
        <dbReference type="Proteomes" id="UP000214688"/>
    </source>
</evidence>
<dbReference type="AlphaFoldDB" id="A0A223CWU8"/>
<reference evidence="1 2" key="1">
    <citation type="journal article" date="2015" name="Int. J. Syst. Evol. Microbiol.">
        <title>Tumebacillus algifaecis sp. nov., isolated from decomposing algal scum.</title>
        <authorList>
            <person name="Wu Y.F."/>
            <person name="Zhang B."/>
            <person name="Xing P."/>
            <person name="Wu Q.L."/>
            <person name="Liu S.J."/>
        </authorList>
    </citation>
    <scope>NUCLEOTIDE SEQUENCE [LARGE SCALE GENOMIC DNA]</scope>
    <source>
        <strain evidence="1 2">THMBR28</strain>
    </source>
</reference>
<sequence>MPSWLRNQLSRAFREKDKRSIRMLNRVFYKYQNTLRHEEAGTAHGDAE</sequence>
<dbReference type="RefSeq" id="WP_094235060.1">
    <property type="nucleotide sequence ID" value="NZ_CP022657.1"/>
</dbReference>
<dbReference type="EMBL" id="CP022657">
    <property type="protein sequence ID" value="ASS73800.1"/>
    <property type="molecule type" value="Genomic_DNA"/>
</dbReference>
<dbReference type="NCBIfam" id="NF033225">
    <property type="entry name" value="spore_CmpA"/>
    <property type="match status" value="1"/>
</dbReference>
<evidence type="ECO:0000313" key="1">
    <source>
        <dbReference type="EMBL" id="ASS73800.1"/>
    </source>
</evidence>
<keyword evidence="2" id="KW-1185">Reference proteome</keyword>
<accession>A0A223CWU8</accession>